<dbReference type="AlphaFoldDB" id="X1SYT0"/>
<gene>
    <name evidence="1" type="ORF">S12H4_33393</name>
</gene>
<proteinExistence type="predicted"/>
<feature type="non-terminal residue" evidence="1">
    <location>
        <position position="1"/>
    </location>
</feature>
<reference evidence="1" key="1">
    <citation type="journal article" date="2014" name="Front. Microbiol.">
        <title>High frequency of phylogenetically diverse reductive dehalogenase-homologous genes in deep subseafloor sedimentary metagenomes.</title>
        <authorList>
            <person name="Kawai M."/>
            <person name="Futagami T."/>
            <person name="Toyoda A."/>
            <person name="Takaki Y."/>
            <person name="Nishi S."/>
            <person name="Hori S."/>
            <person name="Arai W."/>
            <person name="Tsubouchi T."/>
            <person name="Morono Y."/>
            <person name="Uchiyama I."/>
            <person name="Ito T."/>
            <person name="Fujiyama A."/>
            <person name="Inagaki F."/>
            <person name="Takami H."/>
        </authorList>
    </citation>
    <scope>NUCLEOTIDE SEQUENCE</scope>
    <source>
        <strain evidence="1">Expedition CK06-06</strain>
    </source>
</reference>
<protein>
    <submittedName>
        <fullName evidence="1">Uncharacterized protein</fullName>
    </submittedName>
</protein>
<name>X1SYT0_9ZZZZ</name>
<sequence>LAEKNLYQRLVHNEHSVWSRIVGRIPVLRRLLWRIRDEAGKIAIQMLKEVEIPDPEIAYWHVPIVSDRSNN</sequence>
<organism evidence="1">
    <name type="scientific">marine sediment metagenome</name>
    <dbReference type="NCBI Taxonomy" id="412755"/>
    <lineage>
        <taxon>unclassified sequences</taxon>
        <taxon>metagenomes</taxon>
        <taxon>ecological metagenomes</taxon>
    </lineage>
</organism>
<dbReference type="EMBL" id="BARW01019673">
    <property type="protein sequence ID" value="GAI98093.1"/>
    <property type="molecule type" value="Genomic_DNA"/>
</dbReference>
<evidence type="ECO:0000313" key="1">
    <source>
        <dbReference type="EMBL" id="GAI98093.1"/>
    </source>
</evidence>
<accession>X1SYT0</accession>
<comment type="caution">
    <text evidence="1">The sequence shown here is derived from an EMBL/GenBank/DDBJ whole genome shotgun (WGS) entry which is preliminary data.</text>
</comment>